<keyword evidence="2" id="KW-1185">Reference proteome</keyword>
<proteinExistence type="predicted"/>
<gene>
    <name evidence="1" type="ORF">RhiirA4_458056</name>
</gene>
<dbReference type="EMBL" id="LLXI01000286">
    <property type="protein sequence ID" value="PKY43933.1"/>
    <property type="molecule type" value="Genomic_DNA"/>
</dbReference>
<comment type="caution">
    <text evidence="1">The sequence shown here is derived from an EMBL/GenBank/DDBJ whole genome shotgun (WGS) entry which is preliminary data.</text>
</comment>
<dbReference type="Proteomes" id="UP000234323">
    <property type="component" value="Unassembled WGS sequence"/>
</dbReference>
<dbReference type="VEuPathDB" id="FungiDB:RhiirFUN_026540"/>
<sequence>MTNKQYYFNKNNILPELIHICDHEIYNKINKNHLIEGGKTDITEILEEKNILKSSLSRRNKKVMFVEDVLEADGINMKKWKHMCKELGVSTKGKIPMWFKELELKILENTNSNTRKIKNNYIGKIEKKNIHVNYFDESEKQGKNTLISWNDQGEYPIFAEDKKGSKSKNYKRIGIHYIFKEDSLDMNNSPLLTICEGCGRNISKKAGSKICLIYIENKNSRVIETRKEEGAIKPYETLNNLIKKNECVKLINEEEKLTEEFNERIEQVDNLIKAEDDFITLIKNSIFENDNIKESVKKYYLMIDLKKVKNSLNKAGKRTYFYNIIWILKENTIKNEKEIFISASYEVCNENEFKILIRSLIIGLMLINKNSEIILGINDVIKKLIREFIYNTSNRKKIDSDYYIELLYIENFLAYNDIKLSDNKEDEMTTLQEIKIRMENILKEDAKEKKMRYRMK</sequence>
<dbReference type="VEuPathDB" id="FungiDB:FUN_009657"/>
<evidence type="ECO:0000313" key="2">
    <source>
        <dbReference type="Proteomes" id="UP000234323"/>
    </source>
</evidence>
<evidence type="ECO:0000313" key="1">
    <source>
        <dbReference type="EMBL" id="PKY43933.1"/>
    </source>
</evidence>
<dbReference type="AlphaFoldDB" id="A0A2I1GBE5"/>
<accession>A0A2I1GBE5</accession>
<name>A0A2I1GBE5_9GLOM</name>
<protein>
    <submittedName>
        <fullName evidence="1">Uncharacterized protein</fullName>
    </submittedName>
</protein>
<organism evidence="1 2">
    <name type="scientific">Rhizophagus irregularis</name>
    <dbReference type="NCBI Taxonomy" id="588596"/>
    <lineage>
        <taxon>Eukaryota</taxon>
        <taxon>Fungi</taxon>
        <taxon>Fungi incertae sedis</taxon>
        <taxon>Mucoromycota</taxon>
        <taxon>Glomeromycotina</taxon>
        <taxon>Glomeromycetes</taxon>
        <taxon>Glomerales</taxon>
        <taxon>Glomeraceae</taxon>
        <taxon>Rhizophagus</taxon>
    </lineage>
</organism>
<reference evidence="1 2" key="1">
    <citation type="submission" date="2015-10" db="EMBL/GenBank/DDBJ databases">
        <title>Genome analyses suggest a sexual origin of heterokaryosis in a supposedly ancient asexual fungus.</title>
        <authorList>
            <person name="Ropars J."/>
            <person name="Sedzielewska K."/>
            <person name="Noel J."/>
            <person name="Charron P."/>
            <person name="Farinelli L."/>
            <person name="Marton T."/>
            <person name="Kruger M."/>
            <person name="Pelin A."/>
            <person name="Brachmann A."/>
            <person name="Corradi N."/>
        </authorList>
    </citation>
    <scope>NUCLEOTIDE SEQUENCE [LARGE SCALE GENOMIC DNA]</scope>
    <source>
        <strain evidence="1 2">A4</strain>
    </source>
</reference>
<dbReference type="VEuPathDB" id="FungiDB:RhiirA1_464807"/>